<proteinExistence type="predicted"/>
<protein>
    <submittedName>
        <fullName evidence="2">Uncharacterized protein</fullName>
    </submittedName>
</protein>
<dbReference type="EMBL" id="JAPZBQ010000003">
    <property type="protein sequence ID" value="KAJ5339207.1"/>
    <property type="molecule type" value="Genomic_DNA"/>
</dbReference>
<feature type="region of interest" description="Disordered" evidence="1">
    <location>
        <begin position="301"/>
        <end position="323"/>
    </location>
</feature>
<evidence type="ECO:0000313" key="3">
    <source>
        <dbReference type="Proteomes" id="UP001147695"/>
    </source>
</evidence>
<reference evidence="2" key="2">
    <citation type="journal article" date="2023" name="IMA Fungus">
        <title>Comparative genomic study of the Penicillium genus elucidates a diverse pangenome and 15 lateral gene transfer events.</title>
        <authorList>
            <person name="Petersen C."/>
            <person name="Sorensen T."/>
            <person name="Nielsen M.R."/>
            <person name="Sondergaard T.E."/>
            <person name="Sorensen J.L."/>
            <person name="Fitzpatrick D.A."/>
            <person name="Frisvad J.C."/>
            <person name="Nielsen K.L."/>
        </authorList>
    </citation>
    <scope>NUCLEOTIDE SEQUENCE</scope>
    <source>
        <strain evidence="2">IBT 35673</strain>
    </source>
</reference>
<evidence type="ECO:0000313" key="2">
    <source>
        <dbReference type="EMBL" id="KAJ5339207.1"/>
    </source>
</evidence>
<name>A0A9W9QJN6_PENBR</name>
<gene>
    <name evidence="2" type="ORF">N7452_005935</name>
</gene>
<comment type="caution">
    <text evidence="2">The sequence shown here is derived from an EMBL/GenBank/DDBJ whole genome shotgun (WGS) entry which is preliminary data.</text>
</comment>
<accession>A0A9W9QJN6</accession>
<dbReference type="Proteomes" id="UP001147695">
    <property type="component" value="Unassembled WGS sequence"/>
</dbReference>
<sequence length="496" mass="55119">MAQFDLGRATFRLRGSHLQLHLAATAQLHPFQSEGQPKPQRVVYWVSDLNGIWITELPEMRLRFFVWSELGFSASLLDEGVEQSATSGTHRINISLRKDNIPPICKNKMRLPSAMVNPPDACLPQNVSAATLASVDISLEYCFHEEQMFQTPDFYGCELQPFQSGVPSVEFELELEAIAEPQLPDPEHGSVWLEEMHCKESAQHIKPQAYHTHMGEIGKYSDDLLQLFEFGFQRLIVSKKVRNPEIQVSSEASLSSLPDIAPSIFKSGYRETINQRGVIIPTITKAISDMLQGSHPSLKGRLMESIQPPQSPDKSCSQKDPQAANPRAFIHSRLWDIALDATGKSKTPKNKSLMLSAATLDRDLNSKDSNKHPIPMGQPLYISEKSADRRVEQTAEDENNFASLLNEPDCPSECESQLLDNYSDTSFTDLGESTQTSLDSFLSTAASSQMTWSDDEKMLFSDPNDGATSGEGIAKSLCHVEDMGAWDADLILMEGP</sequence>
<dbReference type="AlphaFoldDB" id="A0A9W9QJN6"/>
<reference evidence="2" key="1">
    <citation type="submission" date="2022-12" db="EMBL/GenBank/DDBJ databases">
        <authorList>
            <person name="Petersen C."/>
        </authorList>
    </citation>
    <scope>NUCLEOTIDE SEQUENCE</scope>
    <source>
        <strain evidence="2">IBT 35673</strain>
    </source>
</reference>
<organism evidence="2 3">
    <name type="scientific">Penicillium brevicompactum</name>
    <dbReference type="NCBI Taxonomy" id="5074"/>
    <lineage>
        <taxon>Eukaryota</taxon>
        <taxon>Fungi</taxon>
        <taxon>Dikarya</taxon>
        <taxon>Ascomycota</taxon>
        <taxon>Pezizomycotina</taxon>
        <taxon>Eurotiomycetes</taxon>
        <taxon>Eurotiomycetidae</taxon>
        <taxon>Eurotiales</taxon>
        <taxon>Aspergillaceae</taxon>
        <taxon>Penicillium</taxon>
    </lineage>
</organism>
<evidence type="ECO:0000256" key="1">
    <source>
        <dbReference type="SAM" id="MobiDB-lite"/>
    </source>
</evidence>